<gene>
    <name evidence="4" type="ORF">HID58_043071</name>
</gene>
<dbReference type="InterPro" id="IPR050804">
    <property type="entry name" value="MCC"/>
</dbReference>
<evidence type="ECO:0000313" key="5">
    <source>
        <dbReference type="Proteomes" id="UP000824890"/>
    </source>
</evidence>
<dbReference type="SMART" id="SM00061">
    <property type="entry name" value="MATH"/>
    <property type="match status" value="1"/>
</dbReference>
<comment type="caution">
    <text evidence="4">The sequence shown here is derived from an EMBL/GenBank/DDBJ whole genome shotgun (WGS) entry which is preliminary data.</text>
</comment>
<name>A0ABQ8BFP0_BRANA</name>
<dbReference type="PANTHER" id="PTHR46236">
    <property type="entry name" value="TRAF-LIKE SUPERFAMILY PROTEIN"/>
    <property type="match status" value="1"/>
</dbReference>
<evidence type="ECO:0000256" key="2">
    <source>
        <dbReference type="SAM" id="Coils"/>
    </source>
</evidence>
<keyword evidence="1 2" id="KW-0175">Coiled coil</keyword>
<dbReference type="PROSITE" id="PS50144">
    <property type="entry name" value="MATH"/>
    <property type="match status" value="1"/>
</dbReference>
<keyword evidence="5" id="KW-1185">Reference proteome</keyword>
<dbReference type="EMBL" id="JAGKQM010000011">
    <property type="protein sequence ID" value="KAH0903568.1"/>
    <property type="molecule type" value="Genomic_DNA"/>
</dbReference>
<dbReference type="Gene3D" id="2.60.210.10">
    <property type="entry name" value="Apoptosis, Tumor Necrosis Factor Receptor Associated Protein 2, Chain A"/>
    <property type="match status" value="1"/>
</dbReference>
<accession>A0ABQ8BFP0</accession>
<organism evidence="4 5">
    <name type="scientific">Brassica napus</name>
    <name type="common">Rape</name>
    <dbReference type="NCBI Taxonomy" id="3708"/>
    <lineage>
        <taxon>Eukaryota</taxon>
        <taxon>Viridiplantae</taxon>
        <taxon>Streptophyta</taxon>
        <taxon>Embryophyta</taxon>
        <taxon>Tracheophyta</taxon>
        <taxon>Spermatophyta</taxon>
        <taxon>Magnoliopsida</taxon>
        <taxon>eudicotyledons</taxon>
        <taxon>Gunneridae</taxon>
        <taxon>Pentapetalae</taxon>
        <taxon>rosids</taxon>
        <taxon>malvids</taxon>
        <taxon>Brassicales</taxon>
        <taxon>Brassicaceae</taxon>
        <taxon>Brassiceae</taxon>
        <taxon>Brassica</taxon>
    </lineage>
</organism>
<sequence>MKAIVVSTQMPNKSMKGLNQDHQNPTGIKLWQLVGKVKAHVNDDGCVQFYFDTEHHLLLVQEKQPCTYRCWIVALDRWRNRGYPTFLKHIPFCIRIYNLPNPYHCHGIVRSIGSKLGQLDVDDLITLNHTHSSGRSIENKDPVRKAISAMNPVKSSGPDEMTAGFYRQHWETIKSALFCRKMEDRKQTSFTFEIDNFWDKEALIRSPNFFSGGCEWFVDVYPRGCGIEDHLSTFLCVANPESLLLGWKIRAILSLVLLNVSGKRLYRTYRDGPPCKTFCAQFPAWGWADAMPLEMLQENGFMEKNKLIVQVKVQVVEVVDEAEVTGKETLDVNGFQVLYSEVGQVTTIFAKHPDVALNFIPKSQLVKTVYMKLLMFLIEKLNKPPRSFIKNELSNARMELIDLTKAGFKLDWLKEKLDEISLERKKANGDGSLSSYGFRVQELEEQVKNLNLKLDTEKVKSAKVLSLEQTVSDLRDELSKEKTRSTTTTKDVLEGVIRSWEVLDYPDLSNEEVHPKGKFVRDHLSLYLCVENPESFRFGWKRLASYSLILLNQVGKELYRSPLNLCSIVLRIVVRSAYSMGLVKGRNSQRALRKKAVQVTRIFKEHPDIALNFIPTSQPVKTTYMNLLLGLIDKLDKPPRSFTNTELSIAGKELIDLSKAGSNLNWLKIKLFEVSLEWKKENIDNSRVQELEEQVKNLNLELETEKLKSAAKVLSLEQTVTELRDELSKQKGKSTPED</sequence>
<dbReference type="SUPFAM" id="SSF49599">
    <property type="entry name" value="TRAF domain-like"/>
    <property type="match status" value="2"/>
</dbReference>
<dbReference type="Pfam" id="PF14111">
    <property type="entry name" value="DUF4283"/>
    <property type="match status" value="1"/>
</dbReference>
<evidence type="ECO:0000256" key="1">
    <source>
        <dbReference type="ARBA" id="ARBA00023054"/>
    </source>
</evidence>
<dbReference type="Pfam" id="PF22486">
    <property type="entry name" value="MATH_2"/>
    <property type="match status" value="1"/>
</dbReference>
<proteinExistence type="predicted"/>
<dbReference type="InterPro" id="IPR025558">
    <property type="entry name" value="DUF4283"/>
</dbReference>
<dbReference type="CDD" id="cd00121">
    <property type="entry name" value="MATH"/>
    <property type="match status" value="2"/>
</dbReference>
<evidence type="ECO:0000313" key="4">
    <source>
        <dbReference type="EMBL" id="KAH0903568.1"/>
    </source>
</evidence>
<reference evidence="4 5" key="1">
    <citation type="submission" date="2021-05" db="EMBL/GenBank/DDBJ databases">
        <title>Genome Assembly of Synthetic Allotetraploid Brassica napus Reveals Homoeologous Exchanges between Subgenomes.</title>
        <authorList>
            <person name="Davis J.T."/>
        </authorList>
    </citation>
    <scope>NUCLEOTIDE SEQUENCE [LARGE SCALE GENOMIC DNA]</scope>
    <source>
        <strain evidence="5">cv. Da-Ae</strain>
        <tissue evidence="4">Seedling</tissue>
    </source>
</reference>
<dbReference type="InterPro" id="IPR008974">
    <property type="entry name" value="TRAF-like"/>
</dbReference>
<feature type="coiled-coil region" evidence="2">
    <location>
        <begin position="681"/>
        <end position="733"/>
    </location>
</feature>
<feature type="coiled-coil region" evidence="2">
    <location>
        <begin position="410"/>
        <end position="484"/>
    </location>
</feature>
<dbReference type="Proteomes" id="UP000824890">
    <property type="component" value="Unassembled WGS sequence"/>
</dbReference>
<dbReference type="PANTHER" id="PTHR46236:SF19">
    <property type="entry name" value="MATH DOMAIN-CONTAINING PROTEIN"/>
    <property type="match status" value="1"/>
</dbReference>
<dbReference type="InterPro" id="IPR002083">
    <property type="entry name" value="MATH/TRAF_dom"/>
</dbReference>
<evidence type="ECO:0000259" key="3">
    <source>
        <dbReference type="PROSITE" id="PS50144"/>
    </source>
</evidence>
<feature type="domain" description="MATH" evidence="3">
    <location>
        <begin position="187"/>
        <end position="313"/>
    </location>
</feature>
<protein>
    <recommendedName>
        <fullName evidence="3">MATH domain-containing protein</fullName>
    </recommendedName>
</protein>